<evidence type="ECO:0000256" key="4">
    <source>
        <dbReference type="ARBA" id="ARBA00022729"/>
    </source>
</evidence>
<dbReference type="GO" id="GO:0008253">
    <property type="term" value="F:5'-nucleotidase activity"/>
    <property type="evidence" value="ECO:0007669"/>
    <property type="project" value="InterPro"/>
</dbReference>
<dbReference type="AlphaFoldDB" id="A0A101I6F3"/>
<dbReference type="InterPro" id="IPR010708">
    <property type="entry name" value="5'(3')-deoxyribonucleotidase"/>
</dbReference>
<dbReference type="Gene3D" id="3.20.20.80">
    <property type="entry name" value="Glycosidases"/>
    <property type="match status" value="1"/>
</dbReference>
<gene>
    <name evidence="7" type="ORF">XE02_0967</name>
</gene>
<evidence type="ECO:0000256" key="5">
    <source>
        <dbReference type="PIRSR" id="PIRSR610708-1"/>
    </source>
</evidence>
<dbReference type="SUPFAM" id="SSF51445">
    <property type="entry name" value="(Trans)glycosidases"/>
    <property type="match status" value="1"/>
</dbReference>
<feature type="domain" description="Glycosyl hydrolase family 13 catalytic" evidence="6">
    <location>
        <begin position="180"/>
        <end position="577"/>
    </location>
</feature>
<comment type="caution">
    <text evidence="7">The sequence shown here is derived from an EMBL/GenBank/DDBJ whole genome shotgun (WGS) entry which is preliminary data.</text>
</comment>
<comment type="cofactor">
    <cofactor evidence="1">
        <name>Ca(2+)</name>
        <dbReference type="ChEBI" id="CHEBI:29108"/>
    </cofactor>
</comment>
<evidence type="ECO:0000256" key="1">
    <source>
        <dbReference type="ARBA" id="ARBA00001913"/>
    </source>
</evidence>
<evidence type="ECO:0000256" key="3">
    <source>
        <dbReference type="ARBA" id="ARBA00022723"/>
    </source>
</evidence>
<dbReference type="GO" id="GO:0009264">
    <property type="term" value="P:deoxyribonucleotide catabolic process"/>
    <property type="evidence" value="ECO:0007669"/>
    <property type="project" value="InterPro"/>
</dbReference>
<evidence type="ECO:0000256" key="2">
    <source>
        <dbReference type="ARBA" id="ARBA00009589"/>
    </source>
</evidence>
<dbReference type="Pfam" id="PF06941">
    <property type="entry name" value="NT5C"/>
    <property type="match status" value="1"/>
</dbReference>
<dbReference type="PANTHER" id="PTHR10357">
    <property type="entry name" value="ALPHA-AMYLASE FAMILY MEMBER"/>
    <property type="match status" value="1"/>
</dbReference>
<dbReference type="GO" id="GO:0016798">
    <property type="term" value="F:hydrolase activity, acting on glycosyl bonds"/>
    <property type="evidence" value="ECO:0007669"/>
    <property type="project" value="UniProtKB-KW"/>
</dbReference>
<dbReference type="SUPFAM" id="SSF49344">
    <property type="entry name" value="CBD9-like"/>
    <property type="match status" value="1"/>
</dbReference>
<reference evidence="8" key="1">
    <citation type="journal article" date="2015" name="MBio">
        <title>Genome-Resolved Metagenomic Analysis Reveals Roles for Candidate Phyla and Other Microbial Community Members in Biogeochemical Transformations in Oil Reservoirs.</title>
        <authorList>
            <person name="Hu P."/>
            <person name="Tom L."/>
            <person name="Singh A."/>
            <person name="Thomas B.C."/>
            <person name="Baker B.J."/>
            <person name="Piceno Y.M."/>
            <person name="Andersen G.L."/>
            <person name="Banfield J.F."/>
        </authorList>
    </citation>
    <scope>NUCLEOTIDE SEQUENCE [LARGE SCALE GENOMIC DNA]</scope>
</reference>
<dbReference type="GO" id="GO:0005975">
    <property type="term" value="P:carbohydrate metabolic process"/>
    <property type="evidence" value="ECO:0007669"/>
    <property type="project" value="InterPro"/>
</dbReference>
<dbReference type="Pfam" id="PF09985">
    <property type="entry name" value="Glucodextran_C"/>
    <property type="match status" value="1"/>
</dbReference>
<dbReference type="PANTHER" id="PTHR10357:SF215">
    <property type="entry name" value="ALPHA-AMYLASE 1"/>
    <property type="match status" value="1"/>
</dbReference>
<dbReference type="Proteomes" id="UP000055014">
    <property type="component" value="Unassembled WGS sequence"/>
</dbReference>
<protein>
    <submittedName>
        <fullName evidence="7">Glycosidase</fullName>
    </submittedName>
</protein>
<organism evidence="7 8">
    <name type="scientific">Mesotoga infera</name>
    <dbReference type="NCBI Taxonomy" id="1236046"/>
    <lineage>
        <taxon>Bacteria</taxon>
        <taxon>Thermotogati</taxon>
        <taxon>Thermotogota</taxon>
        <taxon>Thermotogae</taxon>
        <taxon>Kosmotogales</taxon>
        <taxon>Kosmotogaceae</taxon>
        <taxon>Mesotoga</taxon>
    </lineage>
</organism>
<dbReference type="InterPro" id="IPR019248">
    <property type="entry name" value="Glucodextran_C"/>
</dbReference>
<keyword evidence="4" id="KW-0732">Signal</keyword>
<evidence type="ECO:0000259" key="6">
    <source>
        <dbReference type="SMART" id="SM00642"/>
    </source>
</evidence>
<feature type="active site" description="Nucleophile" evidence="5">
    <location>
        <position position="6"/>
    </location>
</feature>
<keyword evidence="7" id="KW-0378">Hydrolase</keyword>
<keyword evidence="7" id="KW-0326">Glycosidase</keyword>
<dbReference type="Pfam" id="PF00128">
    <property type="entry name" value="Alpha-amylase"/>
    <property type="match status" value="1"/>
</dbReference>
<dbReference type="InterPro" id="IPR006047">
    <property type="entry name" value="GH13_cat_dom"/>
</dbReference>
<sequence>MKIMIDIDDILTDFNRAFLRIAHEMFEEVPLKVEVRVWDFWKCVPNLTLEMEEKVWEVIRNTEDFYESLPPYASEEDLMRLGDLIAEGRHEFYFITSRFPTKGRNVQIQSQRWIQKAIDEPVSVIVSSRKGELCEVLGIEYAVDDAPHHIENLLDHGINIAFVTMACFARTAWEDQIVYFIMIDRFSNGDSSNDDMGYGESGSDNSRYNGGDLKGIIDKLDYVKGLGATAIWITPPVANQWWNPWVNYGGYHGYWARDFKRVDEHFGDIELYRKLVKEAHERGLLVIQDIVPNHVGDYFRFVNGEFELNTESIPTSSPEQYPFSLNNFDDHETDHIYHWTPDISDFNDQYQKLNYQMSGLDDLNTENTAVVSALKDSFTFWIEEADIDGFRIDTVIYVPMEFWKEFLNGEAGVYEVASRNGKTEFLTFGEAWVRSDPFDDSGEIVIGEFFDAGMNAMLDFPLNIELRSVFKEGKATANLGYRLEVRQSRLDQTRLLTFIDNHDMERFLKGGGLSNLKQALAFIFTIPGIPVIYYGTEQGFFETRATMFAEGFQSGGIDHFDTQSELYNYIRDLSKLRQEYPVFRYGTIEILKSDSNGPGIFAYRLEHNGDKVFVIMNTAGERRILANMKSGLEEGQIIEPIYTFNSLAKGYPVEREGKLVMSMNPRSVYVGIASDESREIEIPNIEFTADLEDHQKIDSTYTITGTASGASSVKIIFDTKTEEAEDIEIVDGKWSYEWDISKFDPGTHSILFKIYGETRKESIYSDDYTVILDIPELLLASLSDPEDDDRGPQGRYEYPTDITFKNQMDLLWANVKQIGASLVLGIKIKDLTDSWGPQNGFDHVTFQIFIDDPDKKGATVLPFQNATMPDGLDWDYFIFANGWSIVAYSAEGSGPGSFGTAISPTPLVQTNKMNNEVILRIAGETIGRPDDLKGFNIYITTWDFDGIEAVYRDIYPEPKSYHFGGGNKEDPYIMDDILIRID</sequence>
<dbReference type="GO" id="GO:0046872">
    <property type="term" value="F:metal ion binding"/>
    <property type="evidence" value="ECO:0007669"/>
    <property type="project" value="UniProtKB-KW"/>
</dbReference>
<dbReference type="InterPro" id="IPR017853">
    <property type="entry name" value="GH"/>
</dbReference>
<accession>A0A101I6F3</accession>
<comment type="similarity">
    <text evidence="2">Belongs to the 5'(3')-deoxyribonucleotidase family.</text>
</comment>
<feature type="active site" description="Proton donor" evidence="5">
    <location>
        <position position="8"/>
    </location>
</feature>
<name>A0A101I6F3_9BACT</name>
<dbReference type="Gene3D" id="3.40.50.1000">
    <property type="entry name" value="HAD superfamily/HAD-like"/>
    <property type="match status" value="1"/>
</dbReference>
<dbReference type="PATRIC" id="fig|1236046.5.peg.702"/>
<evidence type="ECO:0000313" key="8">
    <source>
        <dbReference type="Proteomes" id="UP000055014"/>
    </source>
</evidence>
<dbReference type="Gene3D" id="2.60.40.1190">
    <property type="match status" value="1"/>
</dbReference>
<evidence type="ECO:0000313" key="7">
    <source>
        <dbReference type="EMBL" id="KUK89558.1"/>
    </source>
</evidence>
<proteinExistence type="inferred from homology"/>
<dbReference type="SMART" id="SM00642">
    <property type="entry name" value="Aamy"/>
    <property type="match status" value="1"/>
</dbReference>
<keyword evidence="3" id="KW-0479">Metal-binding</keyword>
<dbReference type="EMBL" id="LGGW01000082">
    <property type="protein sequence ID" value="KUK89558.1"/>
    <property type="molecule type" value="Genomic_DNA"/>
</dbReference>
<dbReference type="InterPro" id="IPR023214">
    <property type="entry name" value="HAD_sf"/>
</dbReference>